<evidence type="ECO:0000313" key="3">
    <source>
        <dbReference type="Proteomes" id="UP000070700"/>
    </source>
</evidence>
<feature type="compositionally biased region" description="Polar residues" evidence="1">
    <location>
        <begin position="1"/>
        <end position="12"/>
    </location>
</feature>
<keyword evidence="3" id="KW-1185">Reference proteome</keyword>
<evidence type="ECO:0000313" key="2">
    <source>
        <dbReference type="EMBL" id="KUJ13288.1"/>
    </source>
</evidence>
<dbReference type="GeneID" id="28832572"/>
<feature type="compositionally biased region" description="Basic residues" evidence="1">
    <location>
        <begin position="60"/>
        <end position="72"/>
    </location>
</feature>
<protein>
    <submittedName>
        <fullName evidence="2">Uncharacterized protein</fullName>
    </submittedName>
</protein>
<dbReference type="RefSeq" id="XP_018067643.1">
    <property type="nucleotide sequence ID" value="XM_018222846.1"/>
</dbReference>
<name>A0A194WZB0_MOLSC</name>
<feature type="compositionally biased region" description="Basic and acidic residues" evidence="1">
    <location>
        <begin position="79"/>
        <end position="96"/>
    </location>
</feature>
<feature type="compositionally biased region" description="Acidic residues" evidence="1">
    <location>
        <begin position="20"/>
        <end position="31"/>
    </location>
</feature>
<proteinExistence type="predicted"/>
<dbReference type="AlphaFoldDB" id="A0A194WZB0"/>
<dbReference type="InParanoid" id="A0A194WZB0"/>
<sequence>MATIDSDNSSPDVTDHEENNEQWGDDSEEIELNNIMQATATPVALHSSSSSSALSTNLPPKKRKSAMSRKVSKASSSGRKKEITPKMQDRQARGKDAAMFSSEDDSSDMDGNPKYNPYENAEIYEARQRRRLAAVILDNPELLMMHAQSRNDSIPGTRHYFAKLLAGYQDDAGSAGKFREEWEKGVRGKAKGKGKRGYGY</sequence>
<gene>
    <name evidence="2" type="ORF">LY89DRAFT_785018</name>
</gene>
<dbReference type="KEGG" id="psco:LY89DRAFT_785018"/>
<accession>A0A194WZB0</accession>
<evidence type="ECO:0000256" key="1">
    <source>
        <dbReference type="SAM" id="MobiDB-lite"/>
    </source>
</evidence>
<dbReference type="Proteomes" id="UP000070700">
    <property type="component" value="Unassembled WGS sequence"/>
</dbReference>
<dbReference type="EMBL" id="KQ947422">
    <property type="protein sequence ID" value="KUJ13288.1"/>
    <property type="molecule type" value="Genomic_DNA"/>
</dbReference>
<organism evidence="2 3">
    <name type="scientific">Mollisia scopiformis</name>
    <name type="common">Conifer needle endophyte fungus</name>
    <name type="synonym">Phialocephala scopiformis</name>
    <dbReference type="NCBI Taxonomy" id="149040"/>
    <lineage>
        <taxon>Eukaryota</taxon>
        <taxon>Fungi</taxon>
        <taxon>Dikarya</taxon>
        <taxon>Ascomycota</taxon>
        <taxon>Pezizomycotina</taxon>
        <taxon>Leotiomycetes</taxon>
        <taxon>Helotiales</taxon>
        <taxon>Mollisiaceae</taxon>
        <taxon>Mollisia</taxon>
    </lineage>
</organism>
<reference evidence="2 3" key="1">
    <citation type="submission" date="2015-10" db="EMBL/GenBank/DDBJ databases">
        <title>Full genome of DAOMC 229536 Phialocephala scopiformis, a fungal endophyte of spruce producing the potent anti-insectan compound rugulosin.</title>
        <authorList>
            <consortium name="DOE Joint Genome Institute"/>
            <person name="Walker A.K."/>
            <person name="Frasz S.L."/>
            <person name="Seifert K.A."/>
            <person name="Miller J.D."/>
            <person name="Mondo S.J."/>
            <person name="Labutti K."/>
            <person name="Lipzen A."/>
            <person name="Dockter R."/>
            <person name="Kennedy M."/>
            <person name="Grigoriev I.V."/>
            <person name="Spatafora J.W."/>
        </authorList>
    </citation>
    <scope>NUCLEOTIDE SEQUENCE [LARGE SCALE GENOMIC DNA]</scope>
    <source>
        <strain evidence="2 3">CBS 120377</strain>
    </source>
</reference>
<feature type="region of interest" description="Disordered" evidence="1">
    <location>
        <begin position="1"/>
        <end position="117"/>
    </location>
</feature>
<dbReference type="OrthoDB" id="5372011at2759"/>